<accession>A0AAV4TJ25</accession>
<keyword evidence="2" id="KW-1185">Reference proteome</keyword>
<dbReference type="EMBL" id="BPLQ01009598">
    <property type="protein sequence ID" value="GIY45219.1"/>
    <property type="molecule type" value="Genomic_DNA"/>
</dbReference>
<gene>
    <name evidence="1" type="ORF">CDAR_499421</name>
</gene>
<name>A0AAV4TJ25_9ARAC</name>
<organism evidence="1 2">
    <name type="scientific">Caerostris darwini</name>
    <dbReference type="NCBI Taxonomy" id="1538125"/>
    <lineage>
        <taxon>Eukaryota</taxon>
        <taxon>Metazoa</taxon>
        <taxon>Ecdysozoa</taxon>
        <taxon>Arthropoda</taxon>
        <taxon>Chelicerata</taxon>
        <taxon>Arachnida</taxon>
        <taxon>Araneae</taxon>
        <taxon>Araneomorphae</taxon>
        <taxon>Entelegynae</taxon>
        <taxon>Araneoidea</taxon>
        <taxon>Araneidae</taxon>
        <taxon>Caerostris</taxon>
    </lineage>
</organism>
<protein>
    <submittedName>
        <fullName evidence="1">Uncharacterized protein</fullName>
    </submittedName>
</protein>
<comment type="caution">
    <text evidence="1">The sequence shown here is derived from an EMBL/GenBank/DDBJ whole genome shotgun (WGS) entry which is preliminary data.</text>
</comment>
<reference evidence="1 2" key="1">
    <citation type="submission" date="2021-06" db="EMBL/GenBank/DDBJ databases">
        <title>Caerostris darwini draft genome.</title>
        <authorList>
            <person name="Kono N."/>
            <person name="Arakawa K."/>
        </authorList>
    </citation>
    <scope>NUCLEOTIDE SEQUENCE [LARGE SCALE GENOMIC DNA]</scope>
</reference>
<evidence type="ECO:0000313" key="1">
    <source>
        <dbReference type="EMBL" id="GIY45219.1"/>
    </source>
</evidence>
<sequence>MHLFPFHEMSPPREEAPTPIDTLMSGVVLSVNFAPDAPYDAINAPDDYPFRIEDINKLICNGLSNWREVRPEVARIPFLFLNSSSCVKVIDL</sequence>
<dbReference type="AlphaFoldDB" id="A0AAV4TJ25"/>
<evidence type="ECO:0000313" key="2">
    <source>
        <dbReference type="Proteomes" id="UP001054837"/>
    </source>
</evidence>
<dbReference type="Proteomes" id="UP001054837">
    <property type="component" value="Unassembled WGS sequence"/>
</dbReference>
<proteinExistence type="predicted"/>